<name>A0A3B0W0Q0_9ZZZZ</name>
<protein>
    <submittedName>
        <fullName evidence="1">Uncharacterized protein</fullName>
    </submittedName>
</protein>
<sequence>MDLRSFAPNWKALPDDPELRKRLYGQFDAVTFMDTVEHYVPSKYRQDLAMQGDIYGSMFAMAQKLLKPASDSNRLFISCLHMIKSPRTFADHFSCYLQTRFHSGFYPSGDDGLTQWSATRFSEIARYDKMEDYRLTSVLDDKHFGSPKIRWNLKKRLTVPLLFLLDPHHLHKWLEWRTGAWMWHFGADALRPEYDNAYQKPLRFVTLWWLILQRKPENSYL</sequence>
<dbReference type="EMBL" id="UOEU01000698">
    <property type="protein sequence ID" value="VAW38146.1"/>
    <property type="molecule type" value="Genomic_DNA"/>
</dbReference>
<evidence type="ECO:0000313" key="1">
    <source>
        <dbReference type="EMBL" id="VAW38146.1"/>
    </source>
</evidence>
<reference evidence="1" key="1">
    <citation type="submission" date="2018-06" db="EMBL/GenBank/DDBJ databases">
        <authorList>
            <person name="Zhirakovskaya E."/>
        </authorList>
    </citation>
    <scope>NUCLEOTIDE SEQUENCE</scope>
</reference>
<organism evidence="1">
    <name type="scientific">hydrothermal vent metagenome</name>
    <dbReference type="NCBI Taxonomy" id="652676"/>
    <lineage>
        <taxon>unclassified sequences</taxon>
        <taxon>metagenomes</taxon>
        <taxon>ecological metagenomes</taxon>
    </lineage>
</organism>
<dbReference type="AlphaFoldDB" id="A0A3B0W0Q0"/>
<accession>A0A3B0W0Q0</accession>
<gene>
    <name evidence="1" type="ORF">MNBD_CHLOROFLEXI01-318</name>
</gene>
<proteinExistence type="predicted"/>